<proteinExistence type="predicted"/>
<dbReference type="EMBL" id="BTGU01008341">
    <property type="protein sequence ID" value="GMN27445.1"/>
    <property type="molecule type" value="Genomic_DNA"/>
</dbReference>
<evidence type="ECO:0008006" key="6">
    <source>
        <dbReference type="Google" id="ProtNLM"/>
    </source>
</evidence>
<reference evidence="4" key="1">
    <citation type="submission" date="2023-07" db="EMBL/GenBank/DDBJ databases">
        <title>draft genome sequence of fig (Ficus carica).</title>
        <authorList>
            <person name="Takahashi T."/>
            <person name="Nishimura K."/>
        </authorList>
    </citation>
    <scope>NUCLEOTIDE SEQUENCE</scope>
</reference>
<name>A0AA87ZA14_FICCA</name>
<dbReference type="AlphaFoldDB" id="A0AA87ZA14"/>
<accession>A0AA87ZA14</accession>
<dbReference type="InterPro" id="IPR032675">
    <property type="entry name" value="LRR_dom_sf"/>
</dbReference>
<dbReference type="EMBL" id="BTGU01008342">
    <property type="protein sequence ID" value="GMN27454.1"/>
    <property type="molecule type" value="Genomic_DNA"/>
</dbReference>
<evidence type="ECO:0000313" key="5">
    <source>
        <dbReference type="Proteomes" id="UP001187192"/>
    </source>
</evidence>
<evidence type="ECO:0000313" key="4">
    <source>
        <dbReference type="EMBL" id="GMN27480.1"/>
    </source>
</evidence>
<comment type="caution">
    <text evidence="4">The sequence shown here is derived from an EMBL/GenBank/DDBJ whole genome shotgun (WGS) entry which is preliminary data.</text>
</comment>
<dbReference type="Proteomes" id="UP001187192">
    <property type="component" value="Unassembled WGS sequence"/>
</dbReference>
<dbReference type="Gene3D" id="3.80.10.10">
    <property type="entry name" value="Ribonuclease Inhibitor"/>
    <property type="match status" value="1"/>
</dbReference>
<evidence type="ECO:0000313" key="1">
    <source>
        <dbReference type="EMBL" id="GMN27445.1"/>
    </source>
</evidence>
<evidence type="ECO:0000313" key="3">
    <source>
        <dbReference type="EMBL" id="GMN27467.1"/>
    </source>
</evidence>
<dbReference type="EMBL" id="BTGU01008343">
    <property type="protein sequence ID" value="GMN27467.1"/>
    <property type="molecule type" value="Genomic_DNA"/>
</dbReference>
<dbReference type="EMBL" id="BTGU01008344">
    <property type="protein sequence ID" value="GMN27480.1"/>
    <property type="molecule type" value="Genomic_DNA"/>
</dbReference>
<gene>
    <name evidence="1" type="ORF">TIFTF001_050466</name>
    <name evidence="2" type="ORF">TIFTF001_050467</name>
    <name evidence="3" type="ORF">TIFTF001_050468</name>
    <name evidence="4" type="ORF">TIFTF001_050469</name>
</gene>
<protein>
    <recommendedName>
        <fullName evidence="6">Disease resistance protein</fullName>
    </recommendedName>
</protein>
<feature type="non-terminal residue" evidence="4">
    <location>
        <position position="1"/>
    </location>
</feature>
<sequence>CSALEELIHLNKLGDGQEVTKHLDPFVKLQDLYLFDLPSLKNISGKPLPCLKSIDVRKCAELKKLPISSQITKIQNLTIYGEESWWNELEWEDVATRDALLPCFRALPN</sequence>
<organism evidence="4 5">
    <name type="scientific">Ficus carica</name>
    <name type="common">Common fig</name>
    <dbReference type="NCBI Taxonomy" id="3494"/>
    <lineage>
        <taxon>Eukaryota</taxon>
        <taxon>Viridiplantae</taxon>
        <taxon>Streptophyta</taxon>
        <taxon>Embryophyta</taxon>
        <taxon>Tracheophyta</taxon>
        <taxon>Spermatophyta</taxon>
        <taxon>Magnoliopsida</taxon>
        <taxon>eudicotyledons</taxon>
        <taxon>Gunneridae</taxon>
        <taxon>Pentapetalae</taxon>
        <taxon>rosids</taxon>
        <taxon>fabids</taxon>
        <taxon>Rosales</taxon>
        <taxon>Moraceae</taxon>
        <taxon>Ficeae</taxon>
        <taxon>Ficus</taxon>
    </lineage>
</organism>
<evidence type="ECO:0000313" key="2">
    <source>
        <dbReference type="EMBL" id="GMN27454.1"/>
    </source>
</evidence>
<keyword evidence="5" id="KW-1185">Reference proteome</keyword>